<comment type="similarity">
    <text evidence="2">Belongs to the BshC family.</text>
</comment>
<evidence type="ECO:0000256" key="2">
    <source>
        <dbReference type="HAMAP-Rule" id="MF_01867"/>
    </source>
</evidence>
<dbReference type="PIRSF" id="PIRSF012535">
    <property type="entry name" value="UCP012535"/>
    <property type="match status" value="1"/>
</dbReference>
<evidence type="ECO:0000259" key="4">
    <source>
        <dbReference type="Pfam" id="PF24850"/>
    </source>
</evidence>
<feature type="domain" description="Bacillithiol biosynthesis BshC C-terminal coiled-coil" evidence="4">
    <location>
        <begin position="381"/>
        <end position="540"/>
    </location>
</feature>
<sequence length="540" mass="63046">MRLEEMKLQTSPFLEGYLQADLDVARFFDYQKPYDKQEWMKRLQELKRHPFPRKELTDYLVSYNEKIGSSNKTMNTIQKLNNPETVTVVGGQQAGLLTGPLLVIYKCISIIQLAKQAEKELGVPVIPVFWIAGEDHDMDEINHIMLPKNNTAKKTSLKAASAIKSSASLWKWNPDDVKPWISEVFRSFGETAYTQDFKMETERILEESDSIVTFFAKLITKWFSEEGLVLLDSGDPEYKKIQTPYLKKMIMNNPKIDEAFRAQSKELNKLGFNDPIEIQPDNAHLFYTKNDERILLFRDGSNFTSKEKDFTISVNQLLVEADMHPERFSNNVVTRPLMQEFLLPTLSFIAGPGEIAYWATLRKVFYLFDRKMPILTPRLSVTLVPERTNRLLEEKGLEVIQVLEKGTETYKREWFEENRPVETNEAVQTVKAEMKDSYSKLIKLAQVIDENLLPVTEKNLDRIFSEIEYIEKKMEQRLRKKVKVPLAQYDEIMLDLKPTGVLQERVWNVYQYMNESGPELINQLVQYPFTFNEKHKILYL</sequence>
<dbReference type="EC" id="6.-.-.-" evidence="2"/>
<reference evidence="5 6" key="1">
    <citation type="submission" date="2023-07" db="EMBL/GenBank/DDBJ databases">
        <title>Sorghum-associated microbial communities from plants grown in Nebraska, USA.</title>
        <authorList>
            <person name="Schachtman D."/>
        </authorList>
    </citation>
    <scope>NUCLEOTIDE SEQUENCE [LARGE SCALE GENOMIC DNA]</scope>
    <source>
        <strain evidence="5 6">BE211</strain>
    </source>
</reference>
<evidence type="ECO:0000313" key="6">
    <source>
        <dbReference type="Proteomes" id="UP001258181"/>
    </source>
</evidence>
<comment type="function">
    <text evidence="2">Involved in bacillithiol (BSH) biosynthesis. May catalyze the last step of the pathway, the addition of cysteine to glucosamine malate (GlcN-Mal) to generate BSH.</text>
</comment>
<gene>
    <name evidence="2" type="primary">bshC</name>
    <name evidence="5" type="ORF">J2X07_003461</name>
</gene>
<dbReference type="EMBL" id="JAVDWA010000008">
    <property type="protein sequence ID" value="MDR7074464.1"/>
    <property type="molecule type" value="Genomic_DNA"/>
</dbReference>
<organism evidence="5 6">
    <name type="scientific">Fictibacillus barbaricus</name>
    <dbReference type="NCBI Taxonomy" id="182136"/>
    <lineage>
        <taxon>Bacteria</taxon>
        <taxon>Bacillati</taxon>
        <taxon>Bacillota</taxon>
        <taxon>Bacilli</taxon>
        <taxon>Bacillales</taxon>
        <taxon>Fictibacillaceae</taxon>
        <taxon>Fictibacillus</taxon>
    </lineage>
</organism>
<proteinExistence type="inferred from homology"/>
<dbReference type="Pfam" id="PF10079">
    <property type="entry name" value="Rossmann-like_BshC"/>
    <property type="match status" value="1"/>
</dbReference>
<dbReference type="Pfam" id="PF24850">
    <property type="entry name" value="CC_BshC"/>
    <property type="match status" value="1"/>
</dbReference>
<dbReference type="InterPro" id="IPR011199">
    <property type="entry name" value="Bacillithiol_biosynth_BshC"/>
</dbReference>
<comment type="caution">
    <text evidence="5">The sequence shown here is derived from an EMBL/GenBank/DDBJ whole genome shotgun (WGS) entry which is preliminary data.</text>
</comment>
<evidence type="ECO:0000259" key="3">
    <source>
        <dbReference type="Pfam" id="PF10079"/>
    </source>
</evidence>
<feature type="domain" description="Bacillithiol biosynthesis BshC N-terminal Rossmann-like" evidence="3">
    <location>
        <begin position="1"/>
        <end position="379"/>
    </location>
</feature>
<dbReference type="RefSeq" id="WP_310261459.1">
    <property type="nucleotide sequence ID" value="NZ_JAVDWA010000008.1"/>
</dbReference>
<evidence type="ECO:0000256" key="1">
    <source>
        <dbReference type="ARBA" id="ARBA00022598"/>
    </source>
</evidence>
<dbReference type="InterPro" id="IPR055398">
    <property type="entry name" value="Rossmann-like_BshC"/>
</dbReference>
<accession>A0ABU1U4P8</accession>
<dbReference type="HAMAP" id="MF_01867">
    <property type="entry name" value="BshC"/>
    <property type="match status" value="1"/>
</dbReference>
<protein>
    <recommendedName>
        <fullName evidence="2">Putative cysteine ligase BshC</fullName>
        <ecNumber evidence="2">6.-.-.-</ecNumber>
    </recommendedName>
</protein>
<dbReference type="NCBIfam" id="TIGR03998">
    <property type="entry name" value="thiol_BshC"/>
    <property type="match status" value="1"/>
</dbReference>
<dbReference type="InterPro" id="IPR055399">
    <property type="entry name" value="CC_BshC"/>
</dbReference>
<keyword evidence="1 2" id="KW-0436">Ligase</keyword>
<name>A0ABU1U4P8_9BACL</name>
<evidence type="ECO:0000313" key="5">
    <source>
        <dbReference type="EMBL" id="MDR7074464.1"/>
    </source>
</evidence>
<keyword evidence="6" id="KW-1185">Reference proteome</keyword>
<dbReference type="Proteomes" id="UP001258181">
    <property type="component" value="Unassembled WGS sequence"/>
</dbReference>